<protein>
    <submittedName>
        <fullName evidence="1">Uncharacterized protein</fullName>
    </submittedName>
</protein>
<sequence>MLGYFGFEGDGVLDRQKDHIPLRVTPTHPPRQYGRSVAADPCVLGIGQRE</sequence>
<proteinExistence type="predicted"/>
<evidence type="ECO:0000313" key="1">
    <source>
        <dbReference type="EMBL" id="AKH46827.1"/>
    </source>
</evidence>
<organism evidence="1">
    <name type="scientific">uncultured marine virus</name>
    <dbReference type="NCBI Taxonomy" id="186617"/>
    <lineage>
        <taxon>Viruses</taxon>
        <taxon>environmental samples</taxon>
    </lineage>
</organism>
<name>A0A0F7L5M5_9VIRU</name>
<reference evidence="1" key="2">
    <citation type="submission" date="2015-03" db="EMBL/GenBank/DDBJ databases">
        <authorList>
            <person name="Chow C.-E.T."/>
            <person name="Winget D.M."/>
            <person name="White R.A.III."/>
            <person name="Hallam S.J."/>
            <person name="Suttle C.A."/>
        </authorList>
    </citation>
    <scope>NUCLEOTIDE SEQUENCE</scope>
    <source>
        <strain evidence="1">Anoxic2_3</strain>
    </source>
</reference>
<accession>A0A0F7L5M5</accession>
<reference evidence="1" key="1">
    <citation type="journal article" date="2015" name="Front. Microbiol.">
        <title>Combining genomic sequencing methods to explore viral diversity and reveal potential virus-host interactions.</title>
        <authorList>
            <person name="Chow C.E."/>
            <person name="Winget D.M."/>
            <person name="White R.A.III."/>
            <person name="Hallam S.J."/>
            <person name="Suttle C.A."/>
        </authorList>
    </citation>
    <scope>NUCLEOTIDE SEQUENCE</scope>
    <source>
        <strain evidence="1">Anoxic2_3</strain>
    </source>
</reference>
<dbReference type="EMBL" id="KR029587">
    <property type="protein sequence ID" value="AKH46827.1"/>
    <property type="molecule type" value="Genomic_DNA"/>
</dbReference>